<dbReference type="Proteomes" id="UP000476281">
    <property type="component" value="Unassembled WGS sequence"/>
</dbReference>
<evidence type="ECO:0000256" key="10">
    <source>
        <dbReference type="ARBA" id="ARBA00022692"/>
    </source>
</evidence>
<dbReference type="PANTHER" id="PTHR39083">
    <property type="entry name" value="CYCLIC DI-GMP-BINDING PROTEIN"/>
    <property type="match status" value="1"/>
</dbReference>
<evidence type="ECO:0000256" key="3">
    <source>
        <dbReference type="ARBA" id="ARBA00005186"/>
    </source>
</evidence>
<keyword evidence="13" id="KW-0472">Membrane</keyword>
<name>A0A6L3X7B7_9ENTR</name>
<dbReference type="InterPro" id="IPR003920">
    <property type="entry name" value="Cell_synth_B"/>
</dbReference>
<comment type="subunit">
    <text evidence="5 15">Tightly associated with the cellulose synthase catalytic subunit.</text>
</comment>
<dbReference type="InterPro" id="IPR018513">
    <property type="entry name" value="Cell_synthase_bac"/>
</dbReference>
<evidence type="ECO:0000256" key="7">
    <source>
        <dbReference type="ARBA" id="ARBA00022475"/>
    </source>
</evidence>
<evidence type="ECO:0000256" key="16">
    <source>
        <dbReference type="SAM" id="MobiDB-lite"/>
    </source>
</evidence>
<keyword evidence="9 15" id="KW-0973">c-di-GMP</keyword>
<dbReference type="PRINTS" id="PR01440">
    <property type="entry name" value="CELLSNTHASEB"/>
</dbReference>
<evidence type="ECO:0000256" key="4">
    <source>
        <dbReference type="ARBA" id="ARBA00010714"/>
    </source>
</evidence>
<feature type="non-terminal residue" evidence="17">
    <location>
        <position position="1"/>
    </location>
</feature>
<evidence type="ECO:0000256" key="14">
    <source>
        <dbReference type="ARBA" id="ARBA00033444"/>
    </source>
</evidence>
<dbReference type="AlphaFoldDB" id="A0A6L3X7B7"/>
<sequence>VVTAATGQTENDVPNQPTTGNTLPADNPVVGQVMPGVPGASAPVVAENTPSRDVKLTFAQIAPPPGSMVLRGINPNGGIEFGMRSDEVVSKAMLNLEYTPSPSLLPVQSQLKVYLNDELMDVLPVTKEQLGKKTLAQVPINPLFITDFNRVRLEFVGHYRDVCENPASSTLWLDVGRNSSLQMTYQPLALKNDLSASPVPFFAPRDNRPLNLPMVFAGSPDVTEQLAASIVASWFGFR</sequence>
<evidence type="ECO:0000256" key="1">
    <source>
        <dbReference type="ARBA" id="ARBA00002057"/>
    </source>
</evidence>
<evidence type="ECO:0000313" key="17">
    <source>
        <dbReference type="EMBL" id="KAB2466777.1"/>
    </source>
</evidence>
<comment type="subcellular location">
    <subcellularLocation>
        <location evidence="2">Cell inner membrane</location>
        <topology evidence="2">Single-pass membrane protein</topology>
    </subcellularLocation>
</comment>
<evidence type="ECO:0000256" key="13">
    <source>
        <dbReference type="ARBA" id="ARBA00023136"/>
    </source>
</evidence>
<keyword evidence="8 15" id="KW-0997">Cell inner membrane</keyword>
<dbReference type="PANTHER" id="PTHR39083:SF1">
    <property type="entry name" value="CYCLIC DI-GMP-BINDING PROTEIN"/>
    <property type="match status" value="1"/>
</dbReference>
<feature type="region of interest" description="Disordered" evidence="16">
    <location>
        <begin position="1"/>
        <end position="25"/>
    </location>
</feature>
<reference evidence="17 18" key="1">
    <citation type="submission" date="2019-09" db="EMBL/GenBank/DDBJ databases">
        <title>Reversal of blaTEM antimicrobial resistance by CRISPR-Cas9 in clinical E. coli and other Enterobacteriaceae strains.</title>
        <authorList>
            <person name="Tagliaferri T."/>
            <person name="Guimaraes N."/>
            <person name="Pereira M."/>
            <person name="Felicori L."/>
            <person name="Horz H.-P."/>
            <person name="Santos S."/>
            <person name="Mendes T."/>
        </authorList>
    </citation>
    <scope>NUCLEOTIDE SEQUENCE [LARGE SCALE GENOMIC DNA]</scope>
    <source>
        <strain evidence="17 18">E2_blaTEM_MG</strain>
    </source>
</reference>
<evidence type="ECO:0000256" key="5">
    <source>
        <dbReference type="ARBA" id="ARBA00011437"/>
    </source>
</evidence>
<keyword evidence="7 15" id="KW-1003">Cell membrane</keyword>
<evidence type="ECO:0000256" key="6">
    <source>
        <dbReference type="ARBA" id="ARBA00021844"/>
    </source>
</evidence>
<evidence type="ECO:0000256" key="12">
    <source>
        <dbReference type="ARBA" id="ARBA00022989"/>
    </source>
</evidence>
<dbReference type="EMBL" id="WBSZ01001925">
    <property type="protein sequence ID" value="KAB2466777.1"/>
    <property type="molecule type" value="Genomic_DNA"/>
</dbReference>
<dbReference type="FunFam" id="2.60.120.260:FF:000083">
    <property type="entry name" value="Cyclic di-GMP-binding protein"/>
    <property type="match status" value="1"/>
</dbReference>
<comment type="function">
    <text evidence="1 15">Binds the cellulose synthase activator, bis-(3'-5') cyclic diguanylic acid (c-di-GMP).</text>
</comment>
<keyword evidence="12" id="KW-1133">Transmembrane helix</keyword>
<comment type="pathway">
    <text evidence="3 15">Glycan metabolism; bacterial cellulose biosynthesis.</text>
</comment>
<evidence type="ECO:0000256" key="11">
    <source>
        <dbReference type="ARBA" id="ARBA00022916"/>
    </source>
</evidence>
<feature type="non-terminal residue" evidence="17">
    <location>
        <position position="238"/>
    </location>
</feature>
<dbReference type="Gene3D" id="2.60.120.260">
    <property type="entry name" value="Galactose-binding domain-like"/>
    <property type="match status" value="1"/>
</dbReference>
<evidence type="ECO:0000256" key="2">
    <source>
        <dbReference type="ARBA" id="ARBA00004377"/>
    </source>
</evidence>
<dbReference type="GO" id="GO:0005886">
    <property type="term" value="C:plasma membrane"/>
    <property type="evidence" value="ECO:0007669"/>
    <property type="project" value="UniProtKB-SubCell"/>
</dbReference>
<evidence type="ECO:0000256" key="15">
    <source>
        <dbReference type="RuleBase" id="RU365021"/>
    </source>
</evidence>
<comment type="caution">
    <text evidence="17">The sequence shown here is derived from an EMBL/GenBank/DDBJ whole genome shotgun (WGS) entry which is preliminary data.</text>
</comment>
<evidence type="ECO:0000256" key="8">
    <source>
        <dbReference type="ARBA" id="ARBA00022519"/>
    </source>
</evidence>
<organism evidence="17 18">
    <name type="scientific">Enterobacter hormaechei</name>
    <dbReference type="NCBI Taxonomy" id="158836"/>
    <lineage>
        <taxon>Bacteria</taxon>
        <taxon>Pseudomonadati</taxon>
        <taxon>Pseudomonadota</taxon>
        <taxon>Gammaproteobacteria</taxon>
        <taxon>Enterobacterales</taxon>
        <taxon>Enterobacteriaceae</taxon>
        <taxon>Enterobacter</taxon>
        <taxon>Enterobacter cloacae complex</taxon>
    </lineage>
</organism>
<dbReference type="GO" id="GO:0006011">
    <property type="term" value="P:UDP-alpha-D-glucose metabolic process"/>
    <property type="evidence" value="ECO:0007669"/>
    <property type="project" value="InterPro"/>
</dbReference>
<accession>A0A6L3X7B7</accession>
<keyword evidence="11 15" id="KW-0135">Cellulose biosynthesis</keyword>
<dbReference type="Pfam" id="PF03170">
    <property type="entry name" value="BcsB"/>
    <property type="match status" value="1"/>
</dbReference>
<gene>
    <name evidence="17" type="ORF">F9C29_30185</name>
</gene>
<dbReference type="UniPathway" id="UPA00694"/>
<comment type="similarity">
    <text evidence="4 15">Belongs to the AcsB/BcsB family.</text>
</comment>
<protein>
    <recommendedName>
        <fullName evidence="6 15">Cyclic di-GMP-binding protein</fullName>
    </recommendedName>
    <alternativeName>
        <fullName evidence="14 15">Cellulose synthase regulatory subunit</fullName>
    </alternativeName>
</protein>
<keyword evidence="10" id="KW-0812">Transmembrane</keyword>
<evidence type="ECO:0000256" key="9">
    <source>
        <dbReference type="ARBA" id="ARBA00022636"/>
    </source>
</evidence>
<evidence type="ECO:0000313" key="18">
    <source>
        <dbReference type="Proteomes" id="UP000476281"/>
    </source>
</evidence>
<feature type="compositionally biased region" description="Polar residues" evidence="16">
    <location>
        <begin position="1"/>
        <end position="24"/>
    </location>
</feature>
<proteinExistence type="inferred from homology"/>
<dbReference type="GO" id="GO:0030244">
    <property type="term" value="P:cellulose biosynthetic process"/>
    <property type="evidence" value="ECO:0007669"/>
    <property type="project" value="UniProtKB-KW"/>
</dbReference>